<evidence type="ECO:0000256" key="1">
    <source>
        <dbReference type="ARBA" id="ARBA00022737"/>
    </source>
</evidence>
<keyword evidence="2 3" id="KW-0040">ANK repeat</keyword>
<dbReference type="EMBL" id="KK583190">
    <property type="protein sequence ID" value="KDO34905.1"/>
    <property type="molecule type" value="Genomic_DNA"/>
</dbReference>
<evidence type="ECO:0000313" key="6">
    <source>
        <dbReference type="EMBL" id="KDO34905.1"/>
    </source>
</evidence>
<dbReference type="Gene3D" id="1.25.40.20">
    <property type="entry name" value="Ankyrin repeat-containing domain"/>
    <property type="match status" value="1"/>
</dbReference>
<evidence type="ECO:0000256" key="4">
    <source>
        <dbReference type="SAM" id="Coils"/>
    </source>
</evidence>
<dbReference type="PANTHER" id="PTHR24173">
    <property type="entry name" value="ANKYRIN REPEAT CONTAINING"/>
    <property type="match status" value="1"/>
</dbReference>
<evidence type="ECO:0000256" key="3">
    <source>
        <dbReference type="PROSITE-ProRule" id="PRU00023"/>
    </source>
</evidence>
<organism evidence="6 7">
    <name type="scientific">Saprolegnia parasitica (strain CBS 223.65)</name>
    <dbReference type="NCBI Taxonomy" id="695850"/>
    <lineage>
        <taxon>Eukaryota</taxon>
        <taxon>Sar</taxon>
        <taxon>Stramenopiles</taxon>
        <taxon>Oomycota</taxon>
        <taxon>Saprolegniomycetes</taxon>
        <taxon>Saprolegniales</taxon>
        <taxon>Saprolegniaceae</taxon>
        <taxon>Saprolegnia</taxon>
    </lineage>
</organism>
<dbReference type="AlphaFoldDB" id="A0A067D062"/>
<evidence type="ECO:0000256" key="2">
    <source>
        <dbReference type="ARBA" id="ARBA00023043"/>
    </source>
</evidence>
<accession>A0A067D062</accession>
<gene>
    <name evidence="6" type="ORF">SPRG_00965</name>
</gene>
<feature type="compositionally biased region" description="Low complexity" evidence="5">
    <location>
        <begin position="1"/>
        <end position="20"/>
    </location>
</feature>
<dbReference type="STRING" id="695850.A0A067D062"/>
<feature type="coiled-coil region" evidence="4">
    <location>
        <begin position="252"/>
        <end position="279"/>
    </location>
</feature>
<dbReference type="InterPro" id="IPR036770">
    <property type="entry name" value="Ankyrin_rpt-contain_sf"/>
</dbReference>
<feature type="region of interest" description="Disordered" evidence="5">
    <location>
        <begin position="1"/>
        <end position="56"/>
    </location>
</feature>
<dbReference type="GeneID" id="24123584"/>
<dbReference type="VEuPathDB" id="FungiDB:SPRG_00965"/>
<name>A0A067D062_SAPPC</name>
<sequence length="303" mass="32879">MLTLEASALELPAAPSGSPPMSIAVDTAPPVSAELPPTPSAAARRQEKRNKVKSKRDVVPVKPGYFQHERAVVALSLKKLRAMRRKAPIQVRIFTAPRRVHTPFDNYVCATSEVVCSDIFWSALQGNMLRLQHLVRVEGIAVDTTADPWMMHQTPLHWAAKGGSTDAVALLLAHGASVYSKDDNGSIPLHLACYAGHAQAAILLLQAGDLKDLLIADYDANLNSLEWATVRGHAQCVQSLIKYTDTMKTADEKRAEEKVAAQRAEYQRLQALAEQAKVAASLGEAVVLDRSDVARVDLSPAPQ</sequence>
<feature type="repeat" description="ANK" evidence="3">
    <location>
        <begin position="184"/>
        <end position="208"/>
    </location>
</feature>
<dbReference type="SUPFAM" id="SSF48403">
    <property type="entry name" value="Ankyrin repeat"/>
    <property type="match status" value="1"/>
</dbReference>
<dbReference type="PROSITE" id="PS50088">
    <property type="entry name" value="ANK_REPEAT"/>
    <property type="match status" value="2"/>
</dbReference>
<keyword evidence="7" id="KW-1185">Reference proteome</keyword>
<reference evidence="6 7" key="1">
    <citation type="journal article" date="2013" name="PLoS Genet.">
        <title>Distinctive expansion of potential virulence genes in the genome of the oomycete fish pathogen Saprolegnia parasitica.</title>
        <authorList>
            <person name="Jiang R.H."/>
            <person name="de Bruijn I."/>
            <person name="Haas B.J."/>
            <person name="Belmonte R."/>
            <person name="Lobach L."/>
            <person name="Christie J."/>
            <person name="van den Ackerveken G."/>
            <person name="Bottin A."/>
            <person name="Bulone V."/>
            <person name="Diaz-Moreno S.M."/>
            <person name="Dumas B."/>
            <person name="Fan L."/>
            <person name="Gaulin E."/>
            <person name="Govers F."/>
            <person name="Grenville-Briggs L.J."/>
            <person name="Horner N.R."/>
            <person name="Levin J.Z."/>
            <person name="Mammella M."/>
            <person name="Meijer H.J."/>
            <person name="Morris P."/>
            <person name="Nusbaum C."/>
            <person name="Oome S."/>
            <person name="Phillips A.J."/>
            <person name="van Rooyen D."/>
            <person name="Rzeszutek E."/>
            <person name="Saraiva M."/>
            <person name="Secombes C.J."/>
            <person name="Seidl M.F."/>
            <person name="Snel B."/>
            <person name="Stassen J.H."/>
            <person name="Sykes S."/>
            <person name="Tripathy S."/>
            <person name="van den Berg H."/>
            <person name="Vega-Arreguin J.C."/>
            <person name="Wawra S."/>
            <person name="Young S.K."/>
            <person name="Zeng Q."/>
            <person name="Dieguez-Uribeondo J."/>
            <person name="Russ C."/>
            <person name="Tyler B.M."/>
            <person name="van West P."/>
        </authorList>
    </citation>
    <scope>NUCLEOTIDE SEQUENCE [LARGE SCALE GENOMIC DNA]</scope>
    <source>
        <strain evidence="6 7">CBS 223.65</strain>
    </source>
</reference>
<keyword evidence="1" id="KW-0677">Repeat</keyword>
<dbReference type="KEGG" id="spar:SPRG_00965"/>
<dbReference type="Proteomes" id="UP000030745">
    <property type="component" value="Unassembled WGS sequence"/>
</dbReference>
<evidence type="ECO:0000313" key="7">
    <source>
        <dbReference type="Proteomes" id="UP000030745"/>
    </source>
</evidence>
<proteinExistence type="predicted"/>
<dbReference type="RefSeq" id="XP_012194563.1">
    <property type="nucleotide sequence ID" value="XM_012339173.1"/>
</dbReference>
<dbReference type="PANTHER" id="PTHR24173:SF74">
    <property type="entry name" value="ANKYRIN REPEAT DOMAIN-CONTAINING PROTEIN 16"/>
    <property type="match status" value="1"/>
</dbReference>
<dbReference type="PROSITE" id="PS50297">
    <property type="entry name" value="ANK_REP_REGION"/>
    <property type="match status" value="2"/>
</dbReference>
<dbReference type="OrthoDB" id="341259at2759"/>
<protein>
    <submittedName>
        <fullName evidence="6">Uncharacterized protein</fullName>
    </submittedName>
</protein>
<dbReference type="SMART" id="SM00248">
    <property type="entry name" value="ANK"/>
    <property type="match status" value="3"/>
</dbReference>
<dbReference type="OMA" id="CYAGHAQ"/>
<keyword evidence="4" id="KW-0175">Coiled coil</keyword>
<evidence type="ECO:0000256" key="5">
    <source>
        <dbReference type="SAM" id="MobiDB-lite"/>
    </source>
</evidence>
<dbReference type="InterPro" id="IPR002110">
    <property type="entry name" value="Ankyrin_rpt"/>
</dbReference>
<feature type="repeat" description="ANK" evidence="3">
    <location>
        <begin position="151"/>
        <end position="183"/>
    </location>
</feature>
<dbReference type="Pfam" id="PF12796">
    <property type="entry name" value="Ank_2"/>
    <property type="match status" value="1"/>
</dbReference>